<evidence type="ECO:0000256" key="9">
    <source>
        <dbReference type="ARBA" id="ARBA00023136"/>
    </source>
</evidence>
<evidence type="ECO:0000256" key="3">
    <source>
        <dbReference type="ARBA" id="ARBA00012202"/>
    </source>
</evidence>
<keyword evidence="6 16" id="KW-0732">Signal</keyword>
<dbReference type="GO" id="GO:0004383">
    <property type="term" value="F:guanylate cyclase activity"/>
    <property type="evidence" value="ECO:0007669"/>
    <property type="project" value="UniProtKB-EC"/>
</dbReference>
<evidence type="ECO:0000259" key="17">
    <source>
        <dbReference type="PROSITE" id="PS50125"/>
    </source>
</evidence>
<keyword evidence="8 15" id="KW-1133">Transmembrane helix</keyword>
<keyword evidence="12 14" id="KW-0456">Lyase</keyword>
<evidence type="ECO:0000256" key="13">
    <source>
        <dbReference type="ARBA" id="ARBA00023293"/>
    </source>
</evidence>
<evidence type="ECO:0000256" key="11">
    <source>
        <dbReference type="ARBA" id="ARBA00023180"/>
    </source>
</evidence>
<feature type="transmembrane region" description="Helical" evidence="15">
    <location>
        <begin position="459"/>
        <end position="485"/>
    </location>
</feature>
<evidence type="ECO:0000256" key="10">
    <source>
        <dbReference type="ARBA" id="ARBA00023170"/>
    </source>
</evidence>
<gene>
    <name evidence="18" type="ORF">L3Y34_008231</name>
</gene>
<keyword evidence="13" id="KW-0141">cGMP biosynthesis</keyword>
<dbReference type="Pfam" id="PF00211">
    <property type="entry name" value="Guanylate_cyc"/>
    <property type="match status" value="1"/>
</dbReference>
<feature type="chain" id="PRO_5041919900" description="guanylate cyclase" evidence="16">
    <location>
        <begin position="18"/>
        <end position="755"/>
    </location>
</feature>
<evidence type="ECO:0000256" key="1">
    <source>
        <dbReference type="ARBA" id="ARBA00001436"/>
    </source>
</evidence>
<dbReference type="Gene3D" id="3.40.50.2300">
    <property type="match status" value="2"/>
</dbReference>
<name>A0AAE9CZX5_CAEBR</name>
<reference evidence="18 19" key="1">
    <citation type="submission" date="2022-02" db="EMBL/GenBank/DDBJ databases">
        <title>Chromosome-level reference genomes for two strains of Caenorhabditis briggsae: an improved platform for comparative genomics.</title>
        <authorList>
            <person name="Stevens L."/>
            <person name="Andersen E.C."/>
        </authorList>
    </citation>
    <scope>NUCLEOTIDE SEQUENCE [LARGE SCALE GENOMIC DNA]</scope>
    <source>
        <strain evidence="18">QX1410_ONT</strain>
        <tissue evidence="18">Whole-organism</tissue>
    </source>
</reference>
<evidence type="ECO:0000256" key="15">
    <source>
        <dbReference type="SAM" id="Phobius"/>
    </source>
</evidence>
<dbReference type="FunFam" id="3.40.50.2300:FF:000428">
    <property type="entry name" value="Guanylate cyclase"/>
    <property type="match status" value="1"/>
</dbReference>
<dbReference type="InterPro" id="IPR018297">
    <property type="entry name" value="A/G_cyclase_CS"/>
</dbReference>
<dbReference type="SUPFAM" id="SSF55073">
    <property type="entry name" value="Nucleotide cyclase"/>
    <property type="match status" value="1"/>
</dbReference>
<dbReference type="PRINTS" id="PR00255">
    <property type="entry name" value="NATPEPTIDER"/>
</dbReference>
<proteinExistence type="inferred from homology"/>
<dbReference type="CDD" id="cd07302">
    <property type="entry name" value="CHD"/>
    <property type="match status" value="1"/>
</dbReference>
<evidence type="ECO:0000256" key="2">
    <source>
        <dbReference type="ARBA" id="ARBA00004251"/>
    </source>
</evidence>
<dbReference type="InterPro" id="IPR029787">
    <property type="entry name" value="Nucleotide_cyclase"/>
</dbReference>
<dbReference type="GO" id="GO:0035556">
    <property type="term" value="P:intracellular signal transduction"/>
    <property type="evidence" value="ECO:0007669"/>
    <property type="project" value="InterPro"/>
</dbReference>
<dbReference type="GO" id="GO:0005886">
    <property type="term" value="C:plasma membrane"/>
    <property type="evidence" value="ECO:0007669"/>
    <property type="project" value="UniProtKB-SubCell"/>
</dbReference>
<comment type="subcellular location">
    <subcellularLocation>
        <location evidence="2">Cell membrane</location>
        <topology evidence="2">Single-pass type I membrane protein</topology>
    </subcellularLocation>
</comment>
<dbReference type="Pfam" id="PF01094">
    <property type="entry name" value="ANF_receptor"/>
    <property type="match status" value="1"/>
</dbReference>
<dbReference type="Proteomes" id="UP000827892">
    <property type="component" value="Chromosome V"/>
</dbReference>
<organism evidence="18 19">
    <name type="scientific">Caenorhabditis briggsae</name>
    <dbReference type="NCBI Taxonomy" id="6238"/>
    <lineage>
        <taxon>Eukaryota</taxon>
        <taxon>Metazoa</taxon>
        <taxon>Ecdysozoa</taxon>
        <taxon>Nematoda</taxon>
        <taxon>Chromadorea</taxon>
        <taxon>Rhabditida</taxon>
        <taxon>Rhabditina</taxon>
        <taxon>Rhabditomorpha</taxon>
        <taxon>Rhabditoidea</taxon>
        <taxon>Rhabditidae</taxon>
        <taxon>Peloderinae</taxon>
        <taxon>Caenorhabditis</taxon>
    </lineage>
</organism>
<evidence type="ECO:0000256" key="14">
    <source>
        <dbReference type="RuleBase" id="RU000405"/>
    </source>
</evidence>
<evidence type="ECO:0000256" key="4">
    <source>
        <dbReference type="ARBA" id="ARBA00022475"/>
    </source>
</evidence>
<evidence type="ECO:0000256" key="6">
    <source>
        <dbReference type="ARBA" id="ARBA00022729"/>
    </source>
</evidence>
<dbReference type="InterPro" id="IPR001828">
    <property type="entry name" value="ANF_lig-bd_rcpt"/>
</dbReference>
<evidence type="ECO:0000313" key="18">
    <source>
        <dbReference type="EMBL" id="ULT89669.1"/>
    </source>
</evidence>
<evidence type="ECO:0000313" key="19">
    <source>
        <dbReference type="Proteomes" id="UP000827892"/>
    </source>
</evidence>
<dbReference type="PROSITE" id="PS00452">
    <property type="entry name" value="GUANYLATE_CYCLASE_1"/>
    <property type="match status" value="1"/>
</dbReference>
<dbReference type="SUPFAM" id="SSF53822">
    <property type="entry name" value="Periplasmic binding protein-like I"/>
    <property type="match status" value="1"/>
</dbReference>
<feature type="domain" description="Guanylate cyclase" evidence="17">
    <location>
        <begin position="669"/>
        <end position="696"/>
    </location>
</feature>
<dbReference type="AlphaFoldDB" id="A0AAE9CZX5"/>
<dbReference type="SMART" id="SM00044">
    <property type="entry name" value="CYCc"/>
    <property type="match status" value="1"/>
</dbReference>
<dbReference type="PANTHER" id="PTHR11920">
    <property type="entry name" value="GUANYLYL CYCLASE"/>
    <property type="match status" value="1"/>
</dbReference>
<evidence type="ECO:0000256" key="8">
    <source>
        <dbReference type="ARBA" id="ARBA00022989"/>
    </source>
</evidence>
<keyword evidence="7" id="KW-0547">Nucleotide-binding</keyword>
<keyword evidence="4" id="KW-1003">Cell membrane</keyword>
<keyword evidence="5 15" id="KW-0812">Transmembrane</keyword>
<dbReference type="EMBL" id="CP090895">
    <property type="protein sequence ID" value="ULT89669.1"/>
    <property type="molecule type" value="Genomic_DNA"/>
</dbReference>
<feature type="signal peptide" evidence="16">
    <location>
        <begin position="1"/>
        <end position="17"/>
    </location>
</feature>
<dbReference type="FunFam" id="3.40.50.2300:FF:000241">
    <property type="entry name" value="Guanylate cyclase"/>
    <property type="match status" value="1"/>
</dbReference>
<sequence>MHPTTAVLLFLATNVEGSSPYISYRTSASAASIAIDRIKRENRLTGYDFKFTILYDQCDENLAAGNAIKLFRDYNVDVLIGPTTNIPAIPVFTLATYYNTPIVTWGMTSSATLDDASRYPTAGIISIGSRSLAVTFREVMLEYGWDQFVYAYSLEGDDEKCETMRDDFQNMIAYYGDIVLSYTIQIMDHSEAGLLAVLKDVSTRGRIIVPCFHEGNTRGLHRRWMLVAARNGFVTDEYVYIIPSLRSKGYAIQQDDGSYRYPWVDSTGPQPSDHEAIPGFQRSIFIVDMQGQGKIGSNYSVFEDEVIRRMKQPPYNCTEACSAQEYQHAATYAGQLHDAVYLYGLAMERVLITAPTQYRNGTQFAQYLVGTFTGVGGPIVIDDSGGRSPTLFVLTLDANNTSSIIMTVDVDQQSAEVTKLYSNEATAVWYHRKGIRPPDEPVCGYTGSKCPANVFYENMGWFIAAIIVILLTILGAILAFVYLFYAKRQEVERQNALWQIPYKSMMTVAKKGKGEHSMRSISSVPSTISSTRSSTLSEVGETRNYLFFQIQNEVEIEKVAARKYTIRTLFDNKICANMRQMRLIDHSNLNKFIGMSLDAPQLLSVWRFCSREIVYMLKKGGLQSPRPHLDHDESIEINPGLLHLVRDCWTERPSERPDIKQVASQLRRSVVAGVVGLTMPRYCLFGDAVNTASRMESNSKPGHVHISDEANRMLMTLGGFTTETRGEVIIKGKGVMTTYWLLKMDESAAPKNLKK</sequence>
<dbReference type="PANTHER" id="PTHR11920:SF76">
    <property type="entry name" value="RECEPTOR-TYPE GUANYLATE CYCLASE GCY-6"/>
    <property type="match status" value="1"/>
</dbReference>
<dbReference type="Gene3D" id="3.30.70.1230">
    <property type="entry name" value="Nucleotide cyclase"/>
    <property type="match status" value="1"/>
</dbReference>
<dbReference type="CDD" id="cd06352">
    <property type="entry name" value="PBP1_NPR_GC-like"/>
    <property type="match status" value="1"/>
</dbReference>
<protein>
    <recommendedName>
        <fullName evidence="3">guanylate cyclase</fullName>
        <ecNumber evidence="3">4.6.1.2</ecNumber>
    </recommendedName>
</protein>
<evidence type="ECO:0000256" key="5">
    <source>
        <dbReference type="ARBA" id="ARBA00022692"/>
    </source>
</evidence>
<keyword evidence="11" id="KW-0325">Glycoprotein</keyword>
<keyword evidence="9 15" id="KW-0472">Membrane</keyword>
<keyword evidence="10" id="KW-0675">Receptor</keyword>
<evidence type="ECO:0000256" key="7">
    <source>
        <dbReference type="ARBA" id="ARBA00022741"/>
    </source>
</evidence>
<accession>A0AAE9CZX5</accession>
<dbReference type="InterPro" id="IPR001054">
    <property type="entry name" value="A/G_cyclase"/>
</dbReference>
<evidence type="ECO:0000256" key="16">
    <source>
        <dbReference type="SAM" id="SignalP"/>
    </source>
</evidence>
<dbReference type="EC" id="4.6.1.2" evidence="3"/>
<evidence type="ECO:0000256" key="12">
    <source>
        <dbReference type="ARBA" id="ARBA00023239"/>
    </source>
</evidence>
<dbReference type="PROSITE" id="PS50125">
    <property type="entry name" value="GUANYLATE_CYCLASE_2"/>
    <property type="match status" value="1"/>
</dbReference>
<dbReference type="InterPro" id="IPR050401">
    <property type="entry name" value="Cyclic_nucleotide_synthase"/>
</dbReference>
<comment type="similarity">
    <text evidence="14">Belongs to the adenylyl cyclase class-4/guanylyl cyclase family.</text>
</comment>
<dbReference type="InterPro" id="IPR001170">
    <property type="entry name" value="ANPR/GUC"/>
</dbReference>
<dbReference type="InterPro" id="IPR028082">
    <property type="entry name" value="Peripla_BP_I"/>
</dbReference>
<comment type="catalytic activity">
    <reaction evidence="1">
        <text>GTP = 3',5'-cyclic GMP + diphosphate</text>
        <dbReference type="Rhea" id="RHEA:13665"/>
        <dbReference type="ChEBI" id="CHEBI:33019"/>
        <dbReference type="ChEBI" id="CHEBI:37565"/>
        <dbReference type="ChEBI" id="CHEBI:57746"/>
        <dbReference type="EC" id="4.6.1.2"/>
    </reaction>
</comment>
<dbReference type="GO" id="GO:0000166">
    <property type="term" value="F:nucleotide binding"/>
    <property type="evidence" value="ECO:0007669"/>
    <property type="project" value="UniProtKB-KW"/>
</dbReference>